<keyword evidence="1" id="KW-0175">Coiled coil</keyword>
<sequence>MESVRTTIKIAENNFSTKEHEQKPFLLHTYHNYIQYCESLYSSFFKGRNTEVQRNIIRNNFGLNDEDINSWEGRALRYQMTPESFTFFLHVAMYSASEGFAAVQAKKLEDDENLTMLLQQQIKKREELERQLEFLPRKELDYDAIPFQPNLEADDDDLMDDDRDLNINRPIDKSFDVQDRTIAESSGTQPNVDQSLLDHNLNTATPLIVDITQPQHVIQQENMDVDLTKSSKQKKKSNKNLVKNVITGHIPTDDDTSRVRDILVYDIPIPDSMTLAALWTDRRPHSFLSAIKGLKSFKIVQTARGEHKLLGFFERWVDMRTALENQVIWENYNLSWNRHAPPTQPTRSHGDRANKNRNRTSRSQKTEKTQQNSKNSKKKPEETTSKKPNGQKNKKDKSCSKSKDKVLAEILDLLRKLV</sequence>
<feature type="region of interest" description="Disordered" evidence="2">
    <location>
        <begin position="336"/>
        <end position="405"/>
    </location>
</feature>
<evidence type="ECO:0000313" key="3">
    <source>
        <dbReference type="EMBL" id="CAB5389180.1"/>
    </source>
</evidence>
<feature type="compositionally biased region" description="Basic and acidic residues" evidence="2">
    <location>
        <begin position="396"/>
        <end position="405"/>
    </location>
</feature>
<accession>A0A916EK10</accession>
<name>A0A916EK10_9GLOM</name>
<evidence type="ECO:0000256" key="2">
    <source>
        <dbReference type="SAM" id="MobiDB-lite"/>
    </source>
</evidence>
<evidence type="ECO:0000313" key="4">
    <source>
        <dbReference type="Proteomes" id="UP000684084"/>
    </source>
</evidence>
<dbReference type="Proteomes" id="UP000684084">
    <property type="component" value="Unassembled WGS sequence"/>
</dbReference>
<dbReference type="AlphaFoldDB" id="A0A916EK10"/>
<feature type="coiled-coil region" evidence="1">
    <location>
        <begin position="111"/>
        <end position="138"/>
    </location>
</feature>
<proteinExistence type="predicted"/>
<evidence type="ECO:0000256" key="1">
    <source>
        <dbReference type="SAM" id="Coils"/>
    </source>
</evidence>
<comment type="caution">
    <text evidence="3">The sequence shown here is derived from an EMBL/GenBank/DDBJ whole genome shotgun (WGS) entry which is preliminary data.</text>
</comment>
<dbReference type="EMBL" id="CAGKOT010000064">
    <property type="protein sequence ID" value="CAB5389180.1"/>
    <property type="molecule type" value="Genomic_DNA"/>
</dbReference>
<dbReference type="VEuPathDB" id="FungiDB:RhiirFUN_008545"/>
<reference evidence="3" key="1">
    <citation type="submission" date="2020-05" db="EMBL/GenBank/DDBJ databases">
        <authorList>
            <person name="Rincon C."/>
            <person name="Sanders R I."/>
            <person name="Robbins C."/>
            <person name="Chaturvedi A."/>
        </authorList>
    </citation>
    <scope>NUCLEOTIDE SEQUENCE</scope>
    <source>
        <strain evidence="3">CHB12</strain>
    </source>
</reference>
<gene>
    <name evidence="3" type="ORF">CHRIB12_LOCUS20932</name>
</gene>
<protein>
    <submittedName>
        <fullName evidence="3">Uncharacterized protein</fullName>
    </submittedName>
</protein>
<organism evidence="3 4">
    <name type="scientific">Rhizophagus irregularis</name>
    <dbReference type="NCBI Taxonomy" id="588596"/>
    <lineage>
        <taxon>Eukaryota</taxon>
        <taxon>Fungi</taxon>
        <taxon>Fungi incertae sedis</taxon>
        <taxon>Mucoromycota</taxon>
        <taxon>Glomeromycotina</taxon>
        <taxon>Glomeromycetes</taxon>
        <taxon>Glomerales</taxon>
        <taxon>Glomeraceae</taxon>
        <taxon>Rhizophagus</taxon>
    </lineage>
</organism>
<dbReference type="OrthoDB" id="2462431at2759"/>